<feature type="transmembrane region" description="Helical" evidence="1">
    <location>
        <begin position="77"/>
        <end position="97"/>
    </location>
</feature>
<dbReference type="STRING" id="1185876.BN8_04700"/>
<feature type="transmembrane region" description="Helical" evidence="1">
    <location>
        <begin position="208"/>
        <end position="228"/>
    </location>
</feature>
<dbReference type="Proteomes" id="UP000009309">
    <property type="component" value="Unassembled WGS sequence"/>
</dbReference>
<gene>
    <name evidence="2" type="ORF">BN8_04700</name>
</gene>
<feature type="transmembrane region" description="Helical" evidence="1">
    <location>
        <begin position="258"/>
        <end position="280"/>
    </location>
</feature>
<sequence>MQRSTYWIGLLLLAFFAFKLLRFQTLAYTYNDMYAFLQMSCSWMDGRPFMYENIWGYHHKIHNYYTVVLWGPLCRAFGVYGLFAVQTLLLLVSYGLANERLARRDVPTWARYAFLGVMLLGPVSFWLNDHPNIGWHTELTYLPAAILFALALVETSRPATIVAGLAVVLIKEDGAILGALIHLTYEGVRFVHGQPKRPLWQWLATPRFWLIGLGWGIVFVVGMAWLGYKNNFAEPRLQQALNLIETNIGTLPFWRQTLLLVGQSVLLLLPVLGLLFWFGSALGSPVVSNVLVMWLVGILVLTGLNFVQSSHYYGQPLFNLVSLTWPPRFILLWAFSAAFLTILLYEMGGSFQPVVKLPLGLIGGGLLALQVPLLYLARPDFPSPREWAATLRGRYHAEKNPMYLQAGDLAVVRCLADRLPPRSNVFAFDFLVPFFHRHYGIWPTGNQYRPADVALLPIDDPQGLRKVLPMRQPYQVIRLTAYNLYVSAPYERAVKQCIR</sequence>
<dbReference type="AlphaFoldDB" id="I2GNG3"/>
<keyword evidence="1" id="KW-0812">Transmembrane</keyword>
<feature type="transmembrane region" description="Helical" evidence="1">
    <location>
        <begin position="286"/>
        <end position="307"/>
    </location>
</feature>
<evidence type="ECO:0000256" key="1">
    <source>
        <dbReference type="SAM" id="Phobius"/>
    </source>
</evidence>
<organism evidence="2 3">
    <name type="scientific">Fibrisoma limi BUZ 3</name>
    <dbReference type="NCBI Taxonomy" id="1185876"/>
    <lineage>
        <taxon>Bacteria</taxon>
        <taxon>Pseudomonadati</taxon>
        <taxon>Bacteroidota</taxon>
        <taxon>Cytophagia</taxon>
        <taxon>Cytophagales</taxon>
        <taxon>Spirosomataceae</taxon>
        <taxon>Fibrisoma</taxon>
    </lineage>
</organism>
<name>I2GNG3_9BACT</name>
<comment type="caution">
    <text evidence="2">The sequence shown here is derived from an EMBL/GenBank/DDBJ whole genome shotgun (WGS) entry which is preliminary data.</text>
</comment>
<protein>
    <submittedName>
        <fullName evidence="2">Uncharacterized protein</fullName>
    </submittedName>
</protein>
<feature type="transmembrane region" description="Helical" evidence="1">
    <location>
        <begin position="328"/>
        <end position="345"/>
    </location>
</feature>
<feature type="transmembrane region" description="Helical" evidence="1">
    <location>
        <begin position="160"/>
        <end position="185"/>
    </location>
</feature>
<reference evidence="2 3" key="1">
    <citation type="journal article" date="2012" name="J. Bacteriol.">
        <title>Genome Sequence of the Filamentous Bacterium Fibrisoma limi BUZ 3T.</title>
        <authorList>
            <person name="Filippini M."/>
            <person name="Qi W."/>
            <person name="Jaenicke S."/>
            <person name="Goesmann A."/>
            <person name="Smits T.H."/>
            <person name="Bagheri H.C."/>
        </authorList>
    </citation>
    <scope>NUCLEOTIDE SEQUENCE [LARGE SCALE GENOMIC DNA]</scope>
    <source>
        <strain evidence="3">BUZ 3T</strain>
    </source>
</reference>
<keyword evidence="1" id="KW-0472">Membrane</keyword>
<feature type="transmembrane region" description="Helical" evidence="1">
    <location>
        <begin position="357"/>
        <end position="377"/>
    </location>
</feature>
<evidence type="ECO:0000313" key="3">
    <source>
        <dbReference type="Proteomes" id="UP000009309"/>
    </source>
</evidence>
<accession>I2GNG3</accession>
<dbReference type="EMBL" id="CAIT01000009">
    <property type="protein sequence ID" value="CCH55441.1"/>
    <property type="molecule type" value="Genomic_DNA"/>
</dbReference>
<dbReference type="eggNOG" id="ENOG5033PWP">
    <property type="taxonomic scope" value="Bacteria"/>
</dbReference>
<proteinExistence type="predicted"/>
<keyword evidence="1" id="KW-1133">Transmembrane helix</keyword>
<feature type="transmembrane region" description="Helical" evidence="1">
    <location>
        <begin position="109"/>
        <end position="127"/>
    </location>
</feature>
<feature type="transmembrane region" description="Helical" evidence="1">
    <location>
        <begin position="133"/>
        <end position="153"/>
    </location>
</feature>
<dbReference type="RefSeq" id="WP_009284009.1">
    <property type="nucleotide sequence ID" value="NZ_CAIT01000009.1"/>
</dbReference>
<evidence type="ECO:0000313" key="2">
    <source>
        <dbReference type="EMBL" id="CCH55441.1"/>
    </source>
</evidence>
<dbReference type="OrthoDB" id="912586at2"/>
<keyword evidence="3" id="KW-1185">Reference proteome</keyword>